<comment type="caution">
    <text evidence="1">The sequence shown here is derived from an EMBL/GenBank/DDBJ whole genome shotgun (WGS) entry which is preliminary data.</text>
</comment>
<dbReference type="HOGENOM" id="CLU_3122332_0_0_9"/>
<keyword evidence="2" id="KW-1185">Reference proteome</keyword>
<reference evidence="1 2" key="1">
    <citation type="submission" date="2013-07" db="EMBL/GenBank/DDBJ databases">
        <authorList>
            <person name="Weinstock G."/>
            <person name="Sodergren E."/>
            <person name="Wylie T."/>
            <person name="Fulton L."/>
            <person name="Fulton R."/>
            <person name="Fronick C."/>
            <person name="O'Laughlin M."/>
            <person name="Godfrey J."/>
            <person name="Miner T."/>
            <person name="Herter B."/>
            <person name="Appelbaum E."/>
            <person name="Cordes M."/>
            <person name="Lek S."/>
            <person name="Wollam A."/>
            <person name="Pepin K.H."/>
            <person name="Palsikar V.B."/>
            <person name="Mitreva M."/>
            <person name="Wilson R.K."/>
        </authorList>
    </citation>
    <scope>NUCLEOTIDE SEQUENCE [LARGE SCALE GENOMIC DNA]</scope>
    <source>
        <strain evidence="1 2">ATCC 27760</strain>
    </source>
</reference>
<proteinExistence type="predicted"/>
<accession>U2KEP4</accession>
<sequence>MEGFFHRYGSQPISQRVTLLFFFTEKKKRSKKRKEFAFHLYHAAMHHPKI</sequence>
<gene>
    <name evidence="1" type="ORF">RUMCAL_02786</name>
</gene>
<evidence type="ECO:0000313" key="1">
    <source>
        <dbReference type="EMBL" id="ERJ90737.1"/>
    </source>
</evidence>
<dbReference type="AlphaFoldDB" id="U2KEP4"/>
<evidence type="ECO:0000313" key="2">
    <source>
        <dbReference type="Proteomes" id="UP000016662"/>
    </source>
</evidence>
<dbReference type="Proteomes" id="UP000016662">
    <property type="component" value="Unassembled WGS sequence"/>
</dbReference>
<organism evidence="1 2">
    <name type="scientific">Ruminococcus callidus ATCC 27760</name>
    <dbReference type="NCBI Taxonomy" id="411473"/>
    <lineage>
        <taxon>Bacteria</taxon>
        <taxon>Bacillati</taxon>
        <taxon>Bacillota</taxon>
        <taxon>Clostridia</taxon>
        <taxon>Eubacteriales</taxon>
        <taxon>Oscillospiraceae</taxon>
        <taxon>Ruminococcus</taxon>
    </lineage>
</organism>
<name>U2KEP4_9FIRM</name>
<dbReference type="EMBL" id="AWVF01000349">
    <property type="protein sequence ID" value="ERJ90737.1"/>
    <property type="molecule type" value="Genomic_DNA"/>
</dbReference>
<protein>
    <submittedName>
        <fullName evidence="1">Uncharacterized protein</fullName>
    </submittedName>
</protein>
<dbReference type="STRING" id="411473.RUMCAL_02786"/>